<dbReference type="PANTHER" id="PTHR33392">
    <property type="entry name" value="POLYISOPRENYL-TEICHOIC ACID--PEPTIDOGLYCAN TEICHOIC ACID TRANSFERASE TAGU"/>
    <property type="match status" value="1"/>
</dbReference>
<evidence type="ECO:0000256" key="3">
    <source>
        <dbReference type="SAM" id="Phobius"/>
    </source>
</evidence>
<dbReference type="Proteomes" id="UP000018227">
    <property type="component" value="Unassembled WGS sequence"/>
</dbReference>
<comment type="caution">
    <text evidence="5">The sequence shown here is derived from an EMBL/GenBank/DDBJ whole genome shotgun (WGS) entry which is preliminary data.</text>
</comment>
<feature type="region of interest" description="Disordered" evidence="2">
    <location>
        <begin position="19"/>
        <end position="39"/>
    </location>
</feature>
<evidence type="ECO:0000256" key="2">
    <source>
        <dbReference type="SAM" id="MobiDB-lite"/>
    </source>
</evidence>
<evidence type="ECO:0000313" key="5">
    <source>
        <dbReference type="EMBL" id="ESL03371.1"/>
    </source>
</evidence>
<keyword evidence="6" id="KW-1185">Reference proteome</keyword>
<evidence type="ECO:0000313" key="6">
    <source>
        <dbReference type="Proteomes" id="UP000018227"/>
    </source>
</evidence>
<keyword evidence="3" id="KW-1133">Transmembrane helix</keyword>
<evidence type="ECO:0000259" key="4">
    <source>
        <dbReference type="Pfam" id="PF03816"/>
    </source>
</evidence>
<protein>
    <submittedName>
        <fullName evidence="5">Cell envelope-like function transcriptional attenuator common domain protein</fullName>
    </submittedName>
</protein>
<dbReference type="STRING" id="592026.GCWU0000282_001361"/>
<feature type="domain" description="Cell envelope-related transcriptional attenuator" evidence="4">
    <location>
        <begin position="164"/>
        <end position="321"/>
    </location>
</feature>
<comment type="similarity">
    <text evidence="1">Belongs to the LytR/CpsA/Psr (LCP) family.</text>
</comment>
<organism evidence="5 6">
    <name type="scientific">Catonella morbi ATCC 51271</name>
    <dbReference type="NCBI Taxonomy" id="592026"/>
    <lineage>
        <taxon>Bacteria</taxon>
        <taxon>Bacillati</taxon>
        <taxon>Bacillota</taxon>
        <taxon>Clostridia</taxon>
        <taxon>Lachnospirales</taxon>
        <taxon>Lachnospiraceae</taxon>
        <taxon>Catonella</taxon>
    </lineage>
</organism>
<name>V2Y6N9_9FIRM</name>
<dbReference type="RefSeq" id="WP_023354241.1">
    <property type="nucleotide sequence ID" value="NZ_KI535367.1"/>
</dbReference>
<feature type="compositionally biased region" description="Basic and acidic residues" evidence="2">
    <location>
        <begin position="19"/>
        <end position="28"/>
    </location>
</feature>
<proteinExistence type="inferred from homology"/>
<reference evidence="5 6" key="1">
    <citation type="submission" date="2013-06" db="EMBL/GenBank/DDBJ databases">
        <authorList>
            <person name="Weinstock G."/>
            <person name="Sodergren E."/>
            <person name="Clifton S."/>
            <person name="Fulton L."/>
            <person name="Fulton B."/>
            <person name="Courtney L."/>
            <person name="Fronick C."/>
            <person name="Harrison M."/>
            <person name="Strong C."/>
            <person name="Farmer C."/>
            <person name="Delahaunty K."/>
            <person name="Markovic C."/>
            <person name="Hall O."/>
            <person name="Minx P."/>
            <person name="Tomlinson C."/>
            <person name="Mitreva M."/>
            <person name="Nelson J."/>
            <person name="Hou S."/>
            <person name="Wollam A."/>
            <person name="Pepin K.H."/>
            <person name="Johnson M."/>
            <person name="Bhonagiri V."/>
            <person name="Nash W.E."/>
            <person name="Warren W."/>
            <person name="Chinwalla A."/>
            <person name="Mardis E.R."/>
            <person name="Wilson R.K."/>
        </authorList>
    </citation>
    <scope>NUCLEOTIDE SEQUENCE [LARGE SCALE GENOMIC DNA]</scope>
    <source>
        <strain evidence="5 6">ATCC 51271</strain>
    </source>
</reference>
<dbReference type="EMBL" id="ACIL03000011">
    <property type="protein sequence ID" value="ESL03371.1"/>
    <property type="molecule type" value="Genomic_DNA"/>
</dbReference>
<dbReference type="InterPro" id="IPR050922">
    <property type="entry name" value="LytR/CpsA/Psr_CW_biosynth"/>
</dbReference>
<dbReference type="InterPro" id="IPR004474">
    <property type="entry name" value="LytR_CpsA_psr"/>
</dbReference>
<dbReference type="HOGENOM" id="CLU_016455_1_2_9"/>
<dbReference type="AlphaFoldDB" id="V2Y6N9"/>
<dbReference type="eggNOG" id="COG1316">
    <property type="taxonomic scope" value="Bacteria"/>
</dbReference>
<dbReference type="Pfam" id="PF03816">
    <property type="entry name" value="LytR_cpsA_psr"/>
    <property type="match status" value="1"/>
</dbReference>
<dbReference type="OrthoDB" id="27330at2"/>
<feature type="transmembrane region" description="Helical" evidence="3">
    <location>
        <begin position="49"/>
        <end position="70"/>
    </location>
</feature>
<dbReference type="PANTHER" id="PTHR33392:SF6">
    <property type="entry name" value="POLYISOPRENYL-TEICHOIC ACID--PEPTIDOGLYCAN TEICHOIC ACID TRANSFERASE TAGU"/>
    <property type="match status" value="1"/>
</dbReference>
<evidence type="ECO:0000256" key="1">
    <source>
        <dbReference type="ARBA" id="ARBA00006068"/>
    </source>
</evidence>
<dbReference type="NCBIfam" id="TIGR00350">
    <property type="entry name" value="lytR_cpsA_psr"/>
    <property type="match status" value="1"/>
</dbReference>
<feature type="region of interest" description="Disordered" evidence="2">
    <location>
        <begin position="92"/>
        <end position="116"/>
    </location>
</feature>
<dbReference type="Gene3D" id="3.40.630.190">
    <property type="entry name" value="LCP protein"/>
    <property type="match status" value="1"/>
</dbReference>
<accession>V2Y6N9</accession>
<keyword evidence="3" id="KW-0812">Transmembrane</keyword>
<keyword evidence="3" id="KW-0472">Membrane</keyword>
<gene>
    <name evidence="5" type="ORF">GCWU0000282_001361</name>
</gene>
<sequence>MSNEDEFLKEIRNSLAEQVKKEMEEKQKGNGNNMADKNKARKKKKKLNIFLKILIVLLVVILAGGSFLVFTKPGRKIMTKFAVEWAFGRMKKSPDKPAKNASGSAVKEEEKEEEQGLKVGEITENIDLSKMSDTFKNALHQDGVYNILLVGVEAIGNKNVASGRTDSIMIATINTKQKTLGLTSLMRDSYVTIPGYYDTRINAAFGLGGIDLLYETIAYNYGLRLDGSAIVGFDTFQKVIDDLGGVDIEITPAEAQYLNTTNYVSKKSNRTLKPGVNHMNGNQALGYARVRKRATLDGTNDDFGRTSRHRRVMAAIFKEVKKSNPVTLVKMLDTIFSQIQTDIKKDNASSYLAEVLELSLDGVPLDNLRLPEDGAYQGKWVGKALVTALDWPKTKESLANFVFGSHKKTATDSAIKKGKKAKNK</sequence>